<evidence type="ECO:0000256" key="2">
    <source>
        <dbReference type="ARBA" id="ARBA00022475"/>
    </source>
</evidence>
<evidence type="ECO:0000256" key="12">
    <source>
        <dbReference type="SAM" id="Phobius"/>
    </source>
</evidence>
<organism evidence="13 14">
    <name type="scientific">Salinisphaera shabanensis E1L3A</name>
    <dbReference type="NCBI Taxonomy" id="1033802"/>
    <lineage>
        <taxon>Bacteria</taxon>
        <taxon>Pseudomonadati</taxon>
        <taxon>Pseudomonadota</taxon>
        <taxon>Gammaproteobacteria</taxon>
        <taxon>Salinisphaerales</taxon>
        <taxon>Salinisphaeraceae</taxon>
        <taxon>Salinisphaera</taxon>
    </lineage>
</organism>
<dbReference type="EMBL" id="AFNV02000027">
    <property type="protein sequence ID" value="ERJ17838.1"/>
    <property type="molecule type" value="Genomic_DNA"/>
</dbReference>
<dbReference type="InterPro" id="IPR003780">
    <property type="entry name" value="COX15/CtaA_fam"/>
</dbReference>
<feature type="transmembrane region" description="Helical" evidence="12">
    <location>
        <begin position="307"/>
        <end position="328"/>
    </location>
</feature>
<evidence type="ECO:0000256" key="9">
    <source>
        <dbReference type="ARBA" id="ARBA00023136"/>
    </source>
</evidence>
<keyword evidence="14" id="KW-1185">Reference proteome</keyword>
<dbReference type="STRING" id="1033802.SSPSH_003320"/>
<evidence type="ECO:0000256" key="10">
    <source>
        <dbReference type="ARBA" id="ARBA00023157"/>
    </source>
</evidence>
<evidence type="ECO:0000256" key="8">
    <source>
        <dbReference type="ARBA" id="ARBA00023133"/>
    </source>
</evidence>
<evidence type="ECO:0000256" key="3">
    <source>
        <dbReference type="ARBA" id="ARBA00022692"/>
    </source>
</evidence>
<reference evidence="13 14" key="2">
    <citation type="journal article" date="2013" name="PLoS ONE">
        <title>INDIGO - INtegrated Data Warehouse of MIcrobial GenOmes with Examples from the Red Sea Extremophiles.</title>
        <authorList>
            <person name="Alam I."/>
            <person name="Antunes A."/>
            <person name="Kamau A.A."/>
            <person name="Ba Alawi W."/>
            <person name="Kalkatawi M."/>
            <person name="Stingl U."/>
            <person name="Bajic V.B."/>
        </authorList>
    </citation>
    <scope>NUCLEOTIDE SEQUENCE [LARGE SCALE GENOMIC DNA]</scope>
    <source>
        <strain evidence="13 14">E1L3A</strain>
    </source>
</reference>
<keyword evidence="2" id="KW-1003">Cell membrane</keyword>
<keyword evidence="6" id="KW-0560">Oxidoreductase</keyword>
<gene>
    <name evidence="13" type="primary">ctaA</name>
    <name evidence="13" type="ORF">SSPSH_003320</name>
</gene>
<keyword evidence="7" id="KW-0408">Iron</keyword>
<feature type="transmembrane region" description="Helical" evidence="12">
    <location>
        <begin position="278"/>
        <end position="301"/>
    </location>
</feature>
<keyword evidence="10" id="KW-1015">Disulfide bond</keyword>
<evidence type="ECO:0000256" key="5">
    <source>
        <dbReference type="ARBA" id="ARBA00022989"/>
    </source>
</evidence>
<dbReference type="Pfam" id="PF02628">
    <property type="entry name" value="COX15-CtaA"/>
    <property type="match status" value="1"/>
</dbReference>
<evidence type="ECO:0000256" key="1">
    <source>
        <dbReference type="ARBA" id="ARBA00004141"/>
    </source>
</evidence>
<keyword evidence="8" id="KW-0350">Heme biosynthesis</keyword>
<name>U2FTX5_9GAMM</name>
<dbReference type="eggNOG" id="COG1612">
    <property type="taxonomic scope" value="Bacteria"/>
</dbReference>
<evidence type="ECO:0000256" key="6">
    <source>
        <dbReference type="ARBA" id="ARBA00023002"/>
    </source>
</evidence>
<dbReference type="Proteomes" id="UP000006242">
    <property type="component" value="Unassembled WGS sequence"/>
</dbReference>
<dbReference type="GO" id="GO:0046872">
    <property type="term" value="F:metal ion binding"/>
    <property type="evidence" value="ECO:0007669"/>
    <property type="project" value="UniProtKB-KW"/>
</dbReference>
<sequence length="334" mass="36513">MTRFRLNLITICLAFVVITLGAFVRLSDAGLGCPDWPGCYGHLDVPTAEADVAAANERFSHRPVEAPKAWKEMIHRYAAGTLGLLILAMALLTLKRSSSAHQQKALPWVLLVLVIFQALLGMWTVTLLLKPLIVTAHLLGGMATFALLGWCLFREGALFEGYRTAMRRGLRITAGTALALLVGQIFLGAWTSTNYAAMACPDFPTCQTYWWPPTDWSTAFTLWHGLGINYEYGILDSVPRATIHWAHRLGAVAITIAMLGLAALLWRQGRADHRWRGMALTLIAAVVLQVSIGVSVVVFHLPLPVAVAHNGGAALLLLTLMAINHAVWKARDHV</sequence>
<feature type="transmembrane region" description="Helical" evidence="12">
    <location>
        <begin position="245"/>
        <end position="266"/>
    </location>
</feature>
<dbReference type="AlphaFoldDB" id="U2FTX5"/>
<keyword evidence="4" id="KW-0479">Metal-binding</keyword>
<dbReference type="GO" id="GO:0016491">
    <property type="term" value="F:oxidoreductase activity"/>
    <property type="evidence" value="ECO:0007669"/>
    <property type="project" value="UniProtKB-KW"/>
</dbReference>
<evidence type="ECO:0000256" key="7">
    <source>
        <dbReference type="ARBA" id="ARBA00023004"/>
    </source>
</evidence>
<evidence type="ECO:0000256" key="4">
    <source>
        <dbReference type="ARBA" id="ARBA00022723"/>
    </source>
</evidence>
<dbReference type="GO" id="GO:0016020">
    <property type="term" value="C:membrane"/>
    <property type="evidence" value="ECO:0007669"/>
    <property type="project" value="UniProtKB-SubCell"/>
</dbReference>
<accession>U2FTX5</accession>
<protein>
    <submittedName>
        <fullName evidence="13">Heme A synthase CtaA protein</fullName>
    </submittedName>
</protein>
<reference evidence="13 14" key="1">
    <citation type="journal article" date="2011" name="J. Bacteriol.">
        <title>Genome sequence of Salinisphaera shabanensis, a gammaproteobacterium from the harsh, variable environment of the brine-seawater interface of the Shaban Deep in the Red Sea.</title>
        <authorList>
            <person name="Antunes A."/>
            <person name="Alam I."/>
            <person name="Bajic V.B."/>
            <person name="Stingl U."/>
        </authorList>
    </citation>
    <scope>NUCLEOTIDE SEQUENCE [LARGE SCALE GENOMIC DNA]</scope>
    <source>
        <strain evidence="13 14">E1L3A</strain>
    </source>
</reference>
<evidence type="ECO:0000256" key="11">
    <source>
        <dbReference type="ARBA" id="ARBA00023444"/>
    </source>
</evidence>
<evidence type="ECO:0000313" key="14">
    <source>
        <dbReference type="Proteomes" id="UP000006242"/>
    </source>
</evidence>
<comment type="caution">
    <text evidence="13">The sequence shown here is derived from an EMBL/GenBank/DDBJ whole genome shotgun (WGS) entry which is preliminary data.</text>
</comment>
<dbReference type="GO" id="GO:0006784">
    <property type="term" value="P:heme A biosynthetic process"/>
    <property type="evidence" value="ECO:0007669"/>
    <property type="project" value="InterPro"/>
</dbReference>
<keyword evidence="9 12" id="KW-0472">Membrane</keyword>
<feature type="transmembrane region" description="Helical" evidence="12">
    <location>
        <begin position="106"/>
        <end position="126"/>
    </location>
</feature>
<dbReference type="RefSeq" id="WP_006913701.1">
    <property type="nucleotide sequence ID" value="NZ_AFNV02000027.1"/>
</dbReference>
<keyword evidence="3 12" id="KW-0812">Transmembrane</keyword>
<feature type="transmembrane region" description="Helical" evidence="12">
    <location>
        <begin position="174"/>
        <end position="193"/>
    </location>
</feature>
<dbReference type="OrthoDB" id="1447144at2"/>
<keyword evidence="5 12" id="KW-1133">Transmembrane helix</keyword>
<dbReference type="InterPro" id="IPR050450">
    <property type="entry name" value="COX15/CtaA_HemeA_synthase"/>
</dbReference>
<evidence type="ECO:0000313" key="13">
    <source>
        <dbReference type="EMBL" id="ERJ17838.1"/>
    </source>
</evidence>
<feature type="transmembrane region" description="Helical" evidence="12">
    <location>
        <begin position="74"/>
        <end position="94"/>
    </location>
</feature>
<feature type="transmembrane region" description="Helical" evidence="12">
    <location>
        <begin position="132"/>
        <end position="153"/>
    </location>
</feature>
<dbReference type="PANTHER" id="PTHR35457">
    <property type="entry name" value="HEME A SYNTHASE"/>
    <property type="match status" value="1"/>
</dbReference>
<proteinExistence type="predicted"/>
<comment type="pathway">
    <text evidence="11">Porphyrin-containing compound metabolism.</text>
</comment>
<comment type="subcellular location">
    <subcellularLocation>
        <location evidence="1">Membrane</location>
        <topology evidence="1">Multi-pass membrane protein</topology>
    </subcellularLocation>
</comment>
<dbReference type="PANTHER" id="PTHR35457:SF1">
    <property type="entry name" value="HEME A SYNTHASE"/>
    <property type="match status" value="1"/>
</dbReference>